<evidence type="ECO:0000256" key="1">
    <source>
        <dbReference type="ARBA" id="ARBA00004123"/>
    </source>
</evidence>
<feature type="compositionally biased region" description="Basic and acidic residues" evidence="7">
    <location>
        <begin position="569"/>
        <end position="582"/>
    </location>
</feature>
<feature type="compositionally biased region" description="Basic and acidic residues" evidence="7">
    <location>
        <begin position="596"/>
        <end position="611"/>
    </location>
</feature>
<dbReference type="RefSeq" id="XP_023464954.1">
    <property type="nucleotide sequence ID" value="XM_023609018.1"/>
</dbReference>
<dbReference type="Pfam" id="PF05843">
    <property type="entry name" value="Suf"/>
    <property type="match status" value="1"/>
</dbReference>
<keyword evidence="2" id="KW-0507">mRNA processing</keyword>
<dbReference type="AlphaFoldDB" id="A0A2G4SS81"/>
<dbReference type="PANTHER" id="PTHR17204">
    <property type="entry name" value="PRE-MRNA PROCESSING PROTEIN PRP39-RELATED"/>
    <property type="match status" value="1"/>
</dbReference>
<comment type="subcellular location">
    <subcellularLocation>
        <location evidence="1">Nucleus</location>
    </subcellularLocation>
</comment>
<dbReference type="GO" id="GO:0005634">
    <property type="term" value="C:nucleus"/>
    <property type="evidence" value="ECO:0007669"/>
    <property type="project" value="UniProtKB-SubCell"/>
</dbReference>
<gene>
    <name evidence="9" type="ORF">RHIMIDRAFT_238684</name>
</gene>
<dbReference type="GeneID" id="35440008"/>
<keyword evidence="10" id="KW-1185">Reference proteome</keyword>
<feature type="region of interest" description="Disordered" evidence="7">
    <location>
        <begin position="566"/>
        <end position="711"/>
    </location>
</feature>
<feature type="compositionally biased region" description="Basic residues" evidence="7">
    <location>
        <begin position="659"/>
        <end position="668"/>
    </location>
</feature>
<protein>
    <recommendedName>
        <fullName evidence="8">BUB1 N-terminal domain-containing protein</fullName>
    </recommendedName>
</protein>
<proteinExistence type="predicted"/>
<keyword evidence="3" id="KW-0677">Repeat</keyword>
<dbReference type="InterPro" id="IPR011990">
    <property type="entry name" value="TPR-like_helical_dom_sf"/>
</dbReference>
<dbReference type="SMART" id="SM00386">
    <property type="entry name" value="HAT"/>
    <property type="match status" value="8"/>
</dbReference>
<reference evidence="9 10" key="1">
    <citation type="journal article" date="2016" name="Proc. Natl. Acad. Sci. U.S.A.">
        <title>Lipid metabolic changes in an early divergent fungus govern the establishment of a mutualistic symbiosis with endobacteria.</title>
        <authorList>
            <person name="Lastovetsky O.A."/>
            <person name="Gaspar M.L."/>
            <person name="Mondo S.J."/>
            <person name="LaButti K.M."/>
            <person name="Sandor L."/>
            <person name="Grigoriev I.V."/>
            <person name="Henry S.A."/>
            <person name="Pawlowska T.E."/>
        </authorList>
    </citation>
    <scope>NUCLEOTIDE SEQUENCE [LARGE SCALE GENOMIC DNA]</scope>
    <source>
        <strain evidence="9 10">ATCC 52813</strain>
    </source>
</reference>
<sequence>MSTPMETSEELLQPIENNEATEAAQNDADILLDDLNDTQDPMEETKQMEESQKTLEALDQIPDIIEKLGQDNTQYELHIQLIDLLKQADLPEQLEDARWTMHDVYPLSESLWLDWINDTKKEATTEEGEQKLRRLYEEAERDYFSIDIWKSYTEFIMEKFYKSFETMDKEDEELIETTREDLLKAVSATTFHVKRSQEIWRLYAQFETDVMNKFKKPEQIARVKKIYLDRLDVLHIDCEETFNAYSTYITAWDNANYESNMVEANKIYAATKVAADERDVFEQKLVTDGYALDTFYEYIENEKAAKNKFSLNNIRCLYERAILIYCTDPGLWNDYIMFLIEKARVQSFLEHICRRSVRNCPWSGALWAHLARLIETRGGEPKEINEIFDKALSFQPLLASVEDLVAVLLAKCDYYRRRIDWDDLDDNAVMDLRVAFEESLAYVDEAFPKSGDPYYRIEKFYARISARLGDADKARELWESVVVRRGRDTEAWIQYINFERNLGNYHKCESLFKKAIVKRIDNPTRLIDVWNEMEHEFGTLTTHEDALVRIHQKTKALASEWQAQYAGQEQRRQTKEMKEQEHKRKKGLHRTHQKQKQKEKQASFKKVEGQKELLGIEEDNDQVQTEASSSLKRKASTEDIDQETVKRTKIQPQGSSRGRAPRPARRGKSIALGPSRMSRDHKPAQETEPPATVTAEPKSNDDFRAMLLGKK</sequence>
<accession>A0A2G4SS81</accession>
<dbReference type="GO" id="GO:0008380">
    <property type="term" value="P:RNA splicing"/>
    <property type="evidence" value="ECO:0007669"/>
    <property type="project" value="UniProtKB-KW"/>
</dbReference>
<dbReference type="InterPro" id="IPR008669">
    <property type="entry name" value="LSM_interact"/>
</dbReference>
<dbReference type="EMBL" id="KZ303852">
    <property type="protein sequence ID" value="PHZ11246.1"/>
    <property type="molecule type" value="Genomic_DNA"/>
</dbReference>
<keyword evidence="5" id="KW-0508">mRNA splicing</keyword>
<dbReference type="InterPro" id="IPR013212">
    <property type="entry name" value="Mad3/Bub1_I"/>
</dbReference>
<evidence type="ECO:0000256" key="6">
    <source>
        <dbReference type="ARBA" id="ARBA00023242"/>
    </source>
</evidence>
<evidence type="ECO:0000256" key="4">
    <source>
        <dbReference type="ARBA" id="ARBA00022884"/>
    </source>
</evidence>
<dbReference type="GO" id="GO:0003723">
    <property type="term" value="F:RNA binding"/>
    <property type="evidence" value="ECO:0007669"/>
    <property type="project" value="UniProtKB-KW"/>
</dbReference>
<feature type="domain" description="BUB1 N-terminal" evidence="8">
    <location>
        <begin position="274"/>
        <end position="392"/>
    </location>
</feature>
<dbReference type="InterPro" id="IPR003107">
    <property type="entry name" value="HAT"/>
</dbReference>
<evidence type="ECO:0000259" key="8">
    <source>
        <dbReference type="SMART" id="SM00777"/>
    </source>
</evidence>
<evidence type="ECO:0000256" key="3">
    <source>
        <dbReference type="ARBA" id="ARBA00022737"/>
    </source>
</evidence>
<dbReference type="Gene3D" id="1.25.40.10">
    <property type="entry name" value="Tetratricopeptide repeat domain"/>
    <property type="match status" value="2"/>
</dbReference>
<dbReference type="GO" id="GO:0006397">
    <property type="term" value="P:mRNA processing"/>
    <property type="evidence" value="ECO:0007669"/>
    <property type="project" value="UniProtKB-KW"/>
</dbReference>
<dbReference type="InterPro" id="IPR008847">
    <property type="entry name" value="Suf"/>
</dbReference>
<dbReference type="PANTHER" id="PTHR17204:SF25">
    <property type="entry name" value="RRM DOMAIN-CONTAINING PROTEIN"/>
    <property type="match status" value="1"/>
</dbReference>
<evidence type="ECO:0000256" key="2">
    <source>
        <dbReference type="ARBA" id="ARBA00022664"/>
    </source>
</evidence>
<dbReference type="Pfam" id="PF05391">
    <property type="entry name" value="Lsm_interact"/>
    <property type="match status" value="1"/>
</dbReference>
<dbReference type="SMART" id="SM00777">
    <property type="entry name" value="Mad3_BUB1_I"/>
    <property type="match status" value="1"/>
</dbReference>
<keyword evidence="6" id="KW-0539">Nucleus</keyword>
<dbReference type="STRING" id="1340429.A0A2G4SS81"/>
<evidence type="ECO:0000313" key="10">
    <source>
        <dbReference type="Proteomes" id="UP000242254"/>
    </source>
</evidence>
<evidence type="ECO:0000256" key="7">
    <source>
        <dbReference type="SAM" id="MobiDB-lite"/>
    </source>
</evidence>
<dbReference type="SUPFAM" id="SSF48452">
    <property type="entry name" value="TPR-like"/>
    <property type="match status" value="1"/>
</dbReference>
<evidence type="ECO:0000313" key="9">
    <source>
        <dbReference type="EMBL" id="PHZ11246.1"/>
    </source>
</evidence>
<organism evidence="9 10">
    <name type="scientific">Rhizopus microsporus ATCC 52813</name>
    <dbReference type="NCBI Taxonomy" id="1340429"/>
    <lineage>
        <taxon>Eukaryota</taxon>
        <taxon>Fungi</taxon>
        <taxon>Fungi incertae sedis</taxon>
        <taxon>Mucoromycota</taxon>
        <taxon>Mucoromycotina</taxon>
        <taxon>Mucoromycetes</taxon>
        <taxon>Mucorales</taxon>
        <taxon>Mucorineae</taxon>
        <taxon>Rhizopodaceae</taxon>
        <taxon>Rhizopus</taxon>
    </lineage>
</organism>
<evidence type="ECO:0000256" key="5">
    <source>
        <dbReference type="ARBA" id="ARBA00023187"/>
    </source>
</evidence>
<keyword evidence="4" id="KW-0694">RNA-binding</keyword>
<feature type="compositionally biased region" description="Basic residues" evidence="7">
    <location>
        <begin position="583"/>
        <end position="595"/>
    </location>
</feature>
<name>A0A2G4SS81_RHIZD</name>
<dbReference type="Proteomes" id="UP000242254">
    <property type="component" value="Unassembled WGS sequence"/>
</dbReference>